<proteinExistence type="predicted"/>
<protein>
    <submittedName>
        <fullName evidence="1">Uncharacterized protein</fullName>
    </submittedName>
</protein>
<comment type="caution">
    <text evidence="1">The sequence shown here is derived from an EMBL/GenBank/DDBJ whole genome shotgun (WGS) entry which is preliminary data.</text>
</comment>
<gene>
    <name evidence="1" type="ORF">E2C01_036284</name>
</gene>
<keyword evidence="2" id="KW-1185">Reference proteome</keyword>
<dbReference type="Proteomes" id="UP000324222">
    <property type="component" value="Unassembled WGS sequence"/>
</dbReference>
<reference evidence="1 2" key="1">
    <citation type="submission" date="2019-05" db="EMBL/GenBank/DDBJ databases">
        <title>Another draft genome of Portunus trituberculatus and its Hox gene families provides insights of decapod evolution.</title>
        <authorList>
            <person name="Jeong J.-H."/>
            <person name="Song I."/>
            <person name="Kim S."/>
            <person name="Choi T."/>
            <person name="Kim D."/>
            <person name="Ryu S."/>
            <person name="Kim W."/>
        </authorList>
    </citation>
    <scope>NUCLEOTIDE SEQUENCE [LARGE SCALE GENOMIC DNA]</scope>
    <source>
        <tissue evidence="1">Muscle</tissue>
    </source>
</reference>
<evidence type="ECO:0000313" key="2">
    <source>
        <dbReference type="Proteomes" id="UP000324222"/>
    </source>
</evidence>
<name>A0A5B7FAT0_PORTR</name>
<accession>A0A5B7FAT0</accession>
<dbReference type="OrthoDB" id="6778822at2759"/>
<sequence>MTVVIWCSGSCIRSKLVFAKKTGELPAAVGVSLFLEKFVGCVEDVKDLVAAGRVEVSQIVAGLGCGSSVLAVLVCAIGQKQLKDRINLFNKFRAAKINVDHCHCLTQKEAESVMEDLCVPNIVMLTNSDKADVRICNDPTSRTLERKIPLEKNHAKSVLQLAEHSFINRKCQNLSNSNSPHDFWHLAKNNSNNFTSSSFHPLFHPDGTTAISSVSKAELFSQTFTNNSPLDLSLPLLLPLTISCLQVNIATPCLLLYFHLPMT</sequence>
<dbReference type="EMBL" id="VSRR010005521">
    <property type="protein sequence ID" value="MPC42657.1"/>
    <property type="molecule type" value="Genomic_DNA"/>
</dbReference>
<evidence type="ECO:0000313" key="1">
    <source>
        <dbReference type="EMBL" id="MPC42657.1"/>
    </source>
</evidence>
<dbReference type="AlphaFoldDB" id="A0A5B7FAT0"/>
<organism evidence="1 2">
    <name type="scientific">Portunus trituberculatus</name>
    <name type="common">Swimming crab</name>
    <name type="synonym">Neptunus trituberculatus</name>
    <dbReference type="NCBI Taxonomy" id="210409"/>
    <lineage>
        <taxon>Eukaryota</taxon>
        <taxon>Metazoa</taxon>
        <taxon>Ecdysozoa</taxon>
        <taxon>Arthropoda</taxon>
        <taxon>Crustacea</taxon>
        <taxon>Multicrustacea</taxon>
        <taxon>Malacostraca</taxon>
        <taxon>Eumalacostraca</taxon>
        <taxon>Eucarida</taxon>
        <taxon>Decapoda</taxon>
        <taxon>Pleocyemata</taxon>
        <taxon>Brachyura</taxon>
        <taxon>Eubrachyura</taxon>
        <taxon>Portunoidea</taxon>
        <taxon>Portunidae</taxon>
        <taxon>Portuninae</taxon>
        <taxon>Portunus</taxon>
    </lineage>
</organism>